<dbReference type="PANTHER" id="PTHR13696">
    <property type="entry name" value="P-LOOP CONTAINING NUCLEOSIDE TRIPHOSPHATE HYDROLASE"/>
    <property type="match status" value="1"/>
</dbReference>
<protein>
    <submittedName>
        <fullName evidence="3">Chromosome partitioning protein ParA</fullName>
    </submittedName>
</protein>
<dbReference type="InterPro" id="IPR027417">
    <property type="entry name" value="P-loop_NTPase"/>
</dbReference>
<dbReference type="SUPFAM" id="SSF52540">
    <property type="entry name" value="P-loop containing nucleoside triphosphate hydrolases"/>
    <property type="match status" value="1"/>
</dbReference>
<dbReference type="Pfam" id="PF13614">
    <property type="entry name" value="AAA_31"/>
    <property type="match status" value="1"/>
</dbReference>
<name>A0A2T1LQR0_9CHRO</name>
<evidence type="ECO:0000313" key="3">
    <source>
        <dbReference type="EMBL" id="PSF29442.1"/>
    </source>
</evidence>
<accession>A0A2T1LQR0</accession>
<dbReference type="OrthoDB" id="477717at2"/>
<proteinExistence type="inferred from homology"/>
<dbReference type="RefSeq" id="WP_106459489.1">
    <property type="nucleotide sequence ID" value="NZ_PXOH01000064.1"/>
</dbReference>
<evidence type="ECO:0000313" key="4">
    <source>
        <dbReference type="Proteomes" id="UP000239001"/>
    </source>
</evidence>
<dbReference type="CDD" id="cd02042">
    <property type="entry name" value="ParAB_family"/>
    <property type="match status" value="1"/>
</dbReference>
<dbReference type="AlphaFoldDB" id="A0A2T1LQR0"/>
<dbReference type="Gene3D" id="3.40.50.300">
    <property type="entry name" value="P-loop containing nucleotide triphosphate hydrolases"/>
    <property type="match status" value="1"/>
</dbReference>
<reference evidence="3 4" key="1">
    <citation type="submission" date="2018-03" db="EMBL/GenBank/DDBJ databases">
        <title>The ancient ancestry and fast evolution of plastids.</title>
        <authorList>
            <person name="Moore K.R."/>
            <person name="Magnabosco C."/>
            <person name="Momper L."/>
            <person name="Gold D.A."/>
            <person name="Bosak T."/>
            <person name="Fournier G.P."/>
        </authorList>
    </citation>
    <scope>NUCLEOTIDE SEQUENCE [LARGE SCALE GENOMIC DNA]</scope>
    <source>
        <strain evidence="3 4">CCALA 016</strain>
    </source>
</reference>
<reference evidence="3 4" key="2">
    <citation type="submission" date="2018-03" db="EMBL/GenBank/DDBJ databases">
        <authorList>
            <person name="Keele B.F."/>
        </authorList>
    </citation>
    <scope>NUCLEOTIDE SEQUENCE [LARGE SCALE GENOMIC DNA]</scope>
    <source>
        <strain evidence="3 4">CCALA 016</strain>
    </source>
</reference>
<comment type="similarity">
    <text evidence="1">Belongs to the ParA family.</text>
</comment>
<dbReference type="InterPro" id="IPR025669">
    <property type="entry name" value="AAA_dom"/>
</dbReference>
<dbReference type="FunFam" id="3.40.50.300:FF:000285">
    <property type="entry name" value="Sporulation initiation inhibitor Soj"/>
    <property type="match status" value="1"/>
</dbReference>
<organism evidence="3 4">
    <name type="scientific">Aphanothece hegewaldii CCALA 016</name>
    <dbReference type="NCBI Taxonomy" id="2107694"/>
    <lineage>
        <taxon>Bacteria</taxon>
        <taxon>Bacillati</taxon>
        <taxon>Cyanobacteriota</taxon>
        <taxon>Cyanophyceae</taxon>
        <taxon>Oscillatoriophycideae</taxon>
        <taxon>Chroococcales</taxon>
        <taxon>Aphanothecaceae</taxon>
        <taxon>Aphanothece</taxon>
    </lineage>
</organism>
<sequence length="249" mass="27128">MSKIIAIFNQAGGVAKSTLTLNLGYSLSQLQQKVLLVDIDPQASLTTFLGLEPSELDQTLYHSILHDAPLPIHSIHGLDLVPANIDLSGAELELVTADLRDLRLKDALEPVEGKYDYILLDCPPSLGILSYISLVAATHVLVPIQTHYKALRGTELLLKTVSRVKKKPNKSLALAGFIPTLYDSRTSQDTLSLQAIKEQLSPLAPVFDPIPRSIAFADAVQAHLPLALYQPKHPTISLLNNIAQALLLR</sequence>
<comment type="caution">
    <text evidence="3">The sequence shown here is derived from an EMBL/GenBank/DDBJ whole genome shotgun (WGS) entry which is preliminary data.</text>
</comment>
<dbReference type="PANTHER" id="PTHR13696:SF52">
    <property type="entry name" value="PARA FAMILY PROTEIN CT_582"/>
    <property type="match status" value="1"/>
</dbReference>
<evidence type="ECO:0000256" key="1">
    <source>
        <dbReference type="ARBA" id="ARBA00006976"/>
    </source>
</evidence>
<gene>
    <name evidence="3" type="ORF">C7H19_24290</name>
</gene>
<dbReference type="EMBL" id="PXOH01000064">
    <property type="protein sequence ID" value="PSF29442.1"/>
    <property type="molecule type" value="Genomic_DNA"/>
</dbReference>
<keyword evidence="4" id="KW-1185">Reference proteome</keyword>
<feature type="domain" description="AAA" evidence="2">
    <location>
        <begin position="2"/>
        <end position="173"/>
    </location>
</feature>
<evidence type="ECO:0000259" key="2">
    <source>
        <dbReference type="Pfam" id="PF13614"/>
    </source>
</evidence>
<dbReference type="InterPro" id="IPR050678">
    <property type="entry name" value="DNA_Partitioning_ATPase"/>
</dbReference>
<dbReference type="Proteomes" id="UP000239001">
    <property type="component" value="Unassembled WGS sequence"/>
</dbReference>